<dbReference type="AlphaFoldDB" id="A0A2N9YGY1"/>
<evidence type="ECO:0000256" key="12">
    <source>
        <dbReference type="ARBA" id="ARBA00022729"/>
    </source>
</evidence>
<dbReference type="PRINTS" id="PR00162">
    <property type="entry name" value="RIESKE"/>
</dbReference>
<keyword evidence="13" id="KW-1278">Translocase</keyword>
<evidence type="ECO:0000256" key="8">
    <source>
        <dbReference type="ARBA" id="ARBA00022475"/>
    </source>
</evidence>
<evidence type="ECO:0000256" key="1">
    <source>
        <dbReference type="ARBA" id="ARBA00002444"/>
    </source>
</evidence>
<dbReference type="InterPro" id="IPR006317">
    <property type="entry name" value="Ubiquinol_cyt_c_Rdtase_Fe-S-su"/>
</dbReference>
<dbReference type="RefSeq" id="WP_062152394.1">
    <property type="nucleotide sequence ID" value="NZ_CP012373.2"/>
</dbReference>
<comment type="cofactor">
    <cofactor evidence="21">
        <name>[2Fe-2S] cluster</name>
        <dbReference type="ChEBI" id="CHEBI:190135"/>
    </cofactor>
    <text evidence="21">Binds 1 [2Fe-2S] cluster per subunit.</text>
</comment>
<dbReference type="PROSITE" id="PS51296">
    <property type="entry name" value="RIESKE"/>
    <property type="match status" value="1"/>
</dbReference>
<evidence type="ECO:0000256" key="17">
    <source>
        <dbReference type="ARBA" id="ARBA00023014"/>
    </source>
</evidence>
<dbReference type="GO" id="GO:0005886">
    <property type="term" value="C:plasma membrane"/>
    <property type="evidence" value="ECO:0007669"/>
    <property type="project" value="UniProtKB-SubCell"/>
</dbReference>
<comment type="catalytic activity">
    <reaction evidence="20 21">
        <text>a quinol + 2 Fe(III)-[cytochrome c](out) = a quinone + 2 Fe(II)-[cytochrome c](out) + 2 H(+)(out)</text>
        <dbReference type="Rhea" id="RHEA:11484"/>
        <dbReference type="Rhea" id="RHEA-COMP:10350"/>
        <dbReference type="Rhea" id="RHEA-COMP:14399"/>
        <dbReference type="ChEBI" id="CHEBI:15378"/>
        <dbReference type="ChEBI" id="CHEBI:24646"/>
        <dbReference type="ChEBI" id="CHEBI:29033"/>
        <dbReference type="ChEBI" id="CHEBI:29034"/>
        <dbReference type="ChEBI" id="CHEBI:132124"/>
        <dbReference type="EC" id="7.1.1.8"/>
    </reaction>
</comment>
<dbReference type="NCBIfam" id="TIGR01409">
    <property type="entry name" value="TAT_signal_seq"/>
    <property type="match status" value="1"/>
</dbReference>
<dbReference type="InterPro" id="IPR005805">
    <property type="entry name" value="Rieske_Fe-S_prot_C"/>
</dbReference>
<evidence type="ECO:0000256" key="18">
    <source>
        <dbReference type="ARBA" id="ARBA00023136"/>
    </source>
</evidence>
<accession>A0A2N9YGY1</accession>
<evidence type="ECO:0000256" key="6">
    <source>
        <dbReference type="ARBA" id="ARBA00019816"/>
    </source>
</evidence>
<organism evidence="24 25">
    <name type="scientific">Beggiatoa leptomitoformis</name>
    <dbReference type="NCBI Taxonomy" id="288004"/>
    <lineage>
        <taxon>Bacteria</taxon>
        <taxon>Pseudomonadati</taxon>
        <taxon>Pseudomonadota</taxon>
        <taxon>Gammaproteobacteria</taxon>
        <taxon>Thiotrichales</taxon>
        <taxon>Thiotrichaceae</taxon>
        <taxon>Beggiatoa</taxon>
    </lineage>
</organism>
<dbReference type="Pfam" id="PF10399">
    <property type="entry name" value="UCR_Fe-S_N"/>
    <property type="match status" value="1"/>
</dbReference>
<dbReference type="NCBIfam" id="TIGR01416">
    <property type="entry name" value="Rieske_proteo"/>
    <property type="match status" value="1"/>
</dbReference>
<evidence type="ECO:0000256" key="22">
    <source>
        <dbReference type="RuleBase" id="RU004497"/>
    </source>
</evidence>
<keyword evidence="17" id="KW-0411">Iron-sulfur</keyword>
<dbReference type="EMBL" id="CP018889">
    <property type="protein sequence ID" value="AUI69757.1"/>
    <property type="molecule type" value="Genomic_DNA"/>
</dbReference>
<evidence type="ECO:0000256" key="15">
    <source>
        <dbReference type="ARBA" id="ARBA00022989"/>
    </source>
</evidence>
<comment type="miscellaneous">
    <text evidence="21">The Rieske protein is a high potential 2Fe-2S protein.</text>
</comment>
<comment type="subcellular location">
    <subcellularLocation>
        <location evidence="2">Cell membrane</location>
        <topology evidence="2">Single-pass membrane protein</topology>
    </subcellularLocation>
</comment>
<keyword evidence="7 21" id="KW-0813">Transport</keyword>
<keyword evidence="11" id="KW-0479">Metal-binding</keyword>
<gene>
    <name evidence="24" type="primary">petA</name>
    <name evidence="24" type="ORF">BLE401_14365</name>
</gene>
<keyword evidence="16" id="KW-0408">Iron</keyword>
<evidence type="ECO:0000256" key="21">
    <source>
        <dbReference type="RuleBase" id="RU004494"/>
    </source>
</evidence>
<reference evidence="25" key="1">
    <citation type="submission" date="2016-12" db="EMBL/GenBank/DDBJ databases">
        <title>Complete Genome Sequence of Beggiatoa leptomitiformis D-401.</title>
        <authorList>
            <person name="Fomenkov A."/>
            <person name="Vincze T."/>
            <person name="Grabovich M."/>
            <person name="Anton B.P."/>
            <person name="Dubinina G."/>
            <person name="Orlova M."/>
            <person name="Belousova E."/>
            <person name="Roberts R.J."/>
        </authorList>
    </citation>
    <scope>NUCLEOTIDE SEQUENCE [LARGE SCALE GENOMIC DNA]</scope>
    <source>
        <strain evidence="25">D-401</strain>
    </source>
</reference>
<dbReference type="SUPFAM" id="SSF50022">
    <property type="entry name" value="ISP domain"/>
    <property type="match status" value="1"/>
</dbReference>
<dbReference type="PROSITE" id="PS51318">
    <property type="entry name" value="TAT"/>
    <property type="match status" value="1"/>
</dbReference>
<dbReference type="STRING" id="288004.AL038_09915"/>
<protein>
    <recommendedName>
        <fullName evidence="6 21">Ubiquinol-cytochrome c reductase iron-sulfur subunit</fullName>
        <ecNumber evidence="5 21">7.1.1.8</ecNumber>
    </recommendedName>
</protein>
<evidence type="ECO:0000256" key="20">
    <source>
        <dbReference type="ARBA" id="ARBA00029351"/>
    </source>
</evidence>
<evidence type="ECO:0000259" key="23">
    <source>
        <dbReference type="PROSITE" id="PS51296"/>
    </source>
</evidence>
<evidence type="ECO:0000256" key="2">
    <source>
        <dbReference type="ARBA" id="ARBA00004162"/>
    </source>
</evidence>
<evidence type="ECO:0000256" key="10">
    <source>
        <dbReference type="ARBA" id="ARBA00022714"/>
    </source>
</evidence>
<dbReference type="InterPro" id="IPR017941">
    <property type="entry name" value="Rieske_2Fe-2S"/>
</dbReference>
<evidence type="ECO:0000256" key="7">
    <source>
        <dbReference type="ARBA" id="ARBA00022448"/>
    </source>
</evidence>
<dbReference type="GO" id="GO:0051537">
    <property type="term" value="F:2 iron, 2 sulfur cluster binding"/>
    <property type="evidence" value="ECO:0007669"/>
    <property type="project" value="UniProtKB-KW"/>
</dbReference>
<evidence type="ECO:0000256" key="11">
    <source>
        <dbReference type="ARBA" id="ARBA00022723"/>
    </source>
</evidence>
<evidence type="ECO:0000313" key="24">
    <source>
        <dbReference type="EMBL" id="AUI69757.1"/>
    </source>
</evidence>
<evidence type="ECO:0000256" key="9">
    <source>
        <dbReference type="ARBA" id="ARBA00022692"/>
    </source>
</evidence>
<keyword evidence="10" id="KW-0001">2Fe-2S</keyword>
<evidence type="ECO:0000256" key="14">
    <source>
        <dbReference type="ARBA" id="ARBA00022982"/>
    </source>
</evidence>
<keyword evidence="19" id="KW-1015">Disulfide bond</keyword>
<keyword evidence="18 21" id="KW-0472">Membrane</keyword>
<dbReference type="InterPro" id="IPR014349">
    <property type="entry name" value="Rieske_Fe-S_prot"/>
</dbReference>
<feature type="domain" description="Rieske" evidence="23">
    <location>
        <begin position="111"/>
        <end position="190"/>
    </location>
</feature>
<dbReference type="GO" id="GO:0046872">
    <property type="term" value="F:metal ion binding"/>
    <property type="evidence" value="ECO:0007669"/>
    <property type="project" value="UniProtKB-KW"/>
</dbReference>
<dbReference type="InterPro" id="IPR036922">
    <property type="entry name" value="Rieske_2Fe-2S_sf"/>
</dbReference>
<evidence type="ECO:0000313" key="25">
    <source>
        <dbReference type="Proteomes" id="UP000234271"/>
    </source>
</evidence>
<dbReference type="Pfam" id="PF00355">
    <property type="entry name" value="Rieske"/>
    <property type="match status" value="1"/>
</dbReference>
<evidence type="ECO:0000256" key="3">
    <source>
        <dbReference type="ARBA" id="ARBA00010651"/>
    </source>
</evidence>
<dbReference type="Gene3D" id="1.20.5.510">
    <property type="entry name" value="Single helix bin"/>
    <property type="match status" value="1"/>
</dbReference>
<dbReference type="Gene3D" id="2.102.10.10">
    <property type="entry name" value="Rieske [2Fe-2S] iron-sulphur domain"/>
    <property type="match status" value="1"/>
</dbReference>
<dbReference type="GO" id="GO:0008121">
    <property type="term" value="F:quinol-cytochrome-c reductase activity"/>
    <property type="evidence" value="ECO:0007669"/>
    <property type="project" value="UniProtKB-EC"/>
</dbReference>
<keyword evidence="25" id="KW-1185">Reference proteome</keyword>
<name>A0A2N9YGY1_9GAMM</name>
<keyword evidence="12" id="KW-0732">Signal</keyword>
<evidence type="ECO:0000256" key="19">
    <source>
        <dbReference type="ARBA" id="ARBA00023157"/>
    </source>
</evidence>
<dbReference type="OrthoDB" id="9767869at2"/>
<sequence>MSTEGVNQSRRRFLVASTSVVGAMGVAAAAYPFVAYWQPSAKAQAAGAPVEVDISKLEPGQRMTVEWRGKPVWIVRRTKEILEALPTLNTTLRDPESAESLQPAYAKNPNRAIKDEYLVVVGICTHLGCSPNYVPLGEGGAALGSSWKGGFFCPCHGSRFDLAGRVFQGVPAPTNLTIPPYNYLSDTRILVGADKVEGAA</sequence>
<dbReference type="KEGG" id="blep:AL038_09915"/>
<keyword evidence="15 21" id="KW-1133">Transmembrane helix</keyword>
<comment type="subunit">
    <text evidence="4 22">The main subunits of complex b-c1 are: cytochrome b, cytochrome c1 and the Rieske protein.</text>
</comment>
<evidence type="ECO:0000256" key="16">
    <source>
        <dbReference type="ARBA" id="ARBA00023004"/>
    </source>
</evidence>
<dbReference type="InterPro" id="IPR019470">
    <property type="entry name" value="Ubiq_cytC_Rdtase_Fe-S_su_TAT"/>
</dbReference>
<evidence type="ECO:0000256" key="5">
    <source>
        <dbReference type="ARBA" id="ARBA00012951"/>
    </source>
</evidence>
<proteinExistence type="inferred from homology"/>
<dbReference type="CDD" id="cd03470">
    <property type="entry name" value="Rieske_cytochrome_bc1"/>
    <property type="match status" value="1"/>
</dbReference>
<dbReference type="InterPro" id="IPR006311">
    <property type="entry name" value="TAT_signal"/>
</dbReference>
<dbReference type="Proteomes" id="UP000234271">
    <property type="component" value="Chromosome"/>
</dbReference>
<keyword evidence="9 21" id="KW-0812">Transmembrane</keyword>
<dbReference type="EC" id="7.1.1.8" evidence="5 21"/>
<feature type="transmembrane region" description="Helical" evidence="21">
    <location>
        <begin position="12"/>
        <end position="34"/>
    </location>
</feature>
<dbReference type="InterPro" id="IPR019546">
    <property type="entry name" value="TAT_signal_bac_arc"/>
</dbReference>
<evidence type="ECO:0000256" key="13">
    <source>
        <dbReference type="ARBA" id="ARBA00022967"/>
    </source>
</evidence>
<evidence type="ECO:0000256" key="4">
    <source>
        <dbReference type="ARBA" id="ARBA00011649"/>
    </source>
</evidence>
<keyword evidence="14 21" id="KW-0249">Electron transport</keyword>
<comment type="function">
    <text evidence="1">Component of the ubiquinol-cytochrome c reductase complex (complex III or cytochrome b-c1 complex), which is a respiratory chain that generates an electrochemical potential coupled to ATP synthesis.</text>
</comment>
<dbReference type="PANTHER" id="PTHR10134">
    <property type="entry name" value="CYTOCHROME B-C1 COMPLEX SUBUNIT RIESKE, MITOCHONDRIAL"/>
    <property type="match status" value="1"/>
</dbReference>
<comment type="similarity">
    <text evidence="3">Belongs to the Rieske iron-sulfur protein family.</text>
</comment>
<keyword evidence="8" id="KW-1003">Cell membrane</keyword>